<name>A0A4Z2HVH9_9TELE</name>
<organism evidence="2 3">
    <name type="scientific">Liparis tanakae</name>
    <name type="common">Tanaka's snailfish</name>
    <dbReference type="NCBI Taxonomy" id="230148"/>
    <lineage>
        <taxon>Eukaryota</taxon>
        <taxon>Metazoa</taxon>
        <taxon>Chordata</taxon>
        <taxon>Craniata</taxon>
        <taxon>Vertebrata</taxon>
        <taxon>Euteleostomi</taxon>
        <taxon>Actinopterygii</taxon>
        <taxon>Neopterygii</taxon>
        <taxon>Teleostei</taxon>
        <taxon>Neoteleostei</taxon>
        <taxon>Acanthomorphata</taxon>
        <taxon>Eupercaria</taxon>
        <taxon>Perciformes</taxon>
        <taxon>Cottioidei</taxon>
        <taxon>Cottales</taxon>
        <taxon>Liparidae</taxon>
        <taxon>Liparis</taxon>
    </lineage>
</organism>
<feature type="region of interest" description="Disordered" evidence="1">
    <location>
        <begin position="28"/>
        <end position="48"/>
    </location>
</feature>
<dbReference type="Proteomes" id="UP000314294">
    <property type="component" value="Unassembled WGS sequence"/>
</dbReference>
<reference evidence="2 3" key="1">
    <citation type="submission" date="2019-03" db="EMBL/GenBank/DDBJ databases">
        <title>First draft genome of Liparis tanakae, snailfish: a comprehensive survey of snailfish specific genes.</title>
        <authorList>
            <person name="Kim W."/>
            <person name="Song I."/>
            <person name="Jeong J.-H."/>
            <person name="Kim D."/>
            <person name="Kim S."/>
            <person name="Ryu S."/>
            <person name="Song J.Y."/>
            <person name="Lee S.K."/>
        </authorList>
    </citation>
    <scope>NUCLEOTIDE SEQUENCE [LARGE SCALE GENOMIC DNA]</scope>
    <source>
        <tissue evidence="2">Muscle</tissue>
    </source>
</reference>
<evidence type="ECO:0000256" key="1">
    <source>
        <dbReference type="SAM" id="MobiDB-lite"/>
    </source>
</evidence>
<keyword evidence="3" id="KW-1185">Reference proteome</keyword>
<dbReference type="EMBL" id="SRLO01000182">
    <property type="protein sequence ID" value="TNN68973.1"/>
    <property type="molecule type" value="Genomic_DNA"/>
</dbReference>
<protein>
    <submittedName>
        <fullName evidence="2">Uncharacterized protein</fullName>
    </submittedName>
</protein>
<evidence type="ECO:0000313" key="2">
    <source>
        <dbReference type="EMBL" id="TNN68973.1"/>
    </source>
</evidence>
<proteinExistence type="predicted"/>
<evidence type="ECO:0000313" key="3">
    <source>
        <dbReference type="Proteomes" id="UP000314294"/>
    </source>
</evidence>
<gene>
    <name evidence="2" type="ORF">EYF80_020834</name>
</gene>
<sequence>MTSPRRRGGVAVPLQVGRGKRRARLALLPPREPQTTQTRRSPARARTEPKAARLLLEERGRARARGHGRTAAALRLEMSASFVSRLLLFVSICAAKSLPEPGAVGQQVAGVQLMEVVIRPIREERNLQLSSTAGDWSAW</sequence>
<dbReference type="AlphaFoldDB" id="A0A4Z2HVH9"/>
<accession>A0A4Z2HVH9</accession>
<comment type="caution">
    <text evidence="2">The sequence shown here is derived from an EMBL/GenBank/DDBJ whole genome shotgun (WGS) entry which is preliminary data.</text>
</comment>